<feature type="domain" description="BD-FAE-like" evidence="3">
    <location>
        <begin position="74"/>
        <end position="182"/>
    </location>
</feature>
<dbReference type="InterPro" id="IPR049492">
    <property type="entry name" value="BD-FAE-like_dom"/>
</dbReference>
<evidence type="ECO:0000256" key="2">
    <source>
        <dbReference type="SAM" id="SignalP"/>
    </source>
</evidence>
<proteinExistence type="predicted"/>
<evidence type="ECO:0000259" key="3">
    <source>
        <dbReference type="Pfam" id="PF20434"/>
    </source>
</evidence>
<dbReference type="PANTHER" id="PTHR48081">
    <property type="entry name" value="AB HYDROLASE SUPERFAMILY PROTEIN C4A8.06C"/>
    <property type="match status" value="1"/>
</dbReference>
<keyword evidence="2" id="KW-0732">Signal</keyword>
<sequence precursor="true">MRTTRLPLLTPTLLCFMSLALQTAQAEPAPHLLKPDLVVPLWQGEPPLFQQDAPAETFDPLGRIINVTRPEISVFLPAPDKNTGMAIIVCAGRDYGSVEWKTHFIYAAEVFIPKGVAIIGLKHRTRLPFKATNPDIRALTLFDAKRAVRLVRHRAKEWKINPRQIGIAGYSAGGDLAMNLAANFDAGTPDATDPIDRESSRPDFAIGLATLHWRQKVSPFEFSKNAPPVFLVHATNDGIKGGAPIELPRQIAADLQKLNVPVKMAVFDVGAHGVGNLIPQRVKHGFPPAKWPDLFLDWYQQINAK</sequence>
<dbReference type="InterPro" id="IPR050300">
    <property type="entry name" value="GDXG_lipolytic_enzyme"/>
</dbReference>
<evidence type="ECO:0000313" key="5">
    <source>
        <dbReference type="Proteomes" id="UP000315647"/>
    </source>
</evidence>
<organism evidence="4 5">
    <name type="scientific">Gimesia panareensis</name>
    <dbReference type="NCBI Taxonomy" id="2527978"/>
    <lineage>
        <taxon>Bacteria</taxon>
        <taxon>Pseudomonadati</taxon>
        <taxon>Planctomycetota</taxon>
        <taxon>Planctomycetia</taxon>
        <taxon>Planctomycetales</taxon>
        <taxon>Planctomycetaceae</taxon>
        <taxon>Gimesia</taxon>
    </lineage>
</organism>
<dbReference type="PANTHER" id="PTHR48081:SF6">
    <property type="entry name" value="PEPTIDASE S9 PROLYL OLIGOPEPTIDASE CATALYTIC DOMAIN-CONTAINING PROTEIN"/>
    <property type="match status" value="1"/>
</dbReference>
<dbReference type="InterPro" id="IPR029058">
    <property type="entry name" value="AB_hydrolase_fold"/>
</dbReference>
<keyword evidence="5" id="KW-1185">Reference proteome</keyword>
<keyword evidence="1 4" id="KW-0378">Hydrolase</keyword>
<dbReference type="GO" id="GO:0046555">
    <property type="term" value="F:acetylxylan esterase activity"/>
    <property type="evidence" value="ECO:0007669"/>
    <property type="project" value="UniProtKB-EC"/>
</dbReference>
<name>A0A517Q3F9_9PLAN</name>
<dbReference type="Gene3D" id="3.40.50.1820">
    <property type="entry name" value="alpha/beta hydrolase"/>
    <property type="match status" value="1"/>
</dbReference>
<dbReference type="AlphaFoldDB" id="A0A517Q3F9"/>
<gene>
    <name evidence="4" type="primary">axeA1_1</name>
    <name evidence="4" type="ORF">Enr10x_14600</name>
</gene>
<dbReference type="EMBL" id="CP037421">
    <property type="protein sequence ID" value="QDT26160.1"/>
    <property type="molecule type" value="Genomic_DNA"/>
</dbReference>
<evidence type="ECO:0000313" key="4">
    <source>
        <dbReference type="EMBL" id="QDT26160.1"/>
    </source>
</evidence>
<dbReference type="EC" id="3.1.1.72" evidence="4"/>
<dbReference type="Pfam" id="PF20434">
    <property type="entry name" value="BD-FAE"/>
    <property type="match status" value="1"/>
</dbReference>
<dbReference type="Proteomes" id="UP000315647">
    <property type="component" value="Chromosome"/>
</dbReference>
<feature type="chain" id="PRO_5021851231" evidence="2">
    <location>
        <begin position="27"/>
        <end position="305"/>
    </location>
</feature>
<accession>A0A517Q3F9</accession>
<dbReference type="RefSeq" id="WP_145448539.1">
    <property type="nucleotide sequence ID" value="NZ_CP037421.1"/>
</dbReference>
<dbReference type="SUPFAM" id="SSF53474">
    <property type="entry name" value="alpha/beta-Hydrolases"/>
    <property type="match status" value="1"/>
</dbReference>
<protein>
    <submittedName>
        <fullName evidence="4">Acetylxylan esterase</fullName>
        <ecNumber evidence="4">3.1.1.72</ecNumber>
    </submittedName>
</protein>
<evidence type="ECO:0000256" key="1">
    <source>
        <dbReference type="ARBA" id="ARBA00022801"/>
    </source>
</evidence>
<feature type="signal peptide" evidence="2">
    <location>
        <begin position="1"/>
        <end position="26"/>
    </location>
</feature>
<reference evidence="4 5" key="1">
    <citation type="submission" date="2019-03" db="EMBL/GenBank/DDBJ databases">
        <title>Deep-cultivation of Planctomycetes and their phenomic and genomic characterization uncovers novel biology.</title>
        <authorList>
            <person name="Wiegand S."/>
            <person name="Jogler M."/>
            <person name="Boedeker C."/>
            <person name="Pinto D."/>
            <person name="Vollmers J."/>
            <person name="Rivas-Marin E."/>
            <person name="Kohn T."/>
            <person name="Peeters S.H."/>
            <person name="Heuer A."/>
            <person name="Rast P."/>
            <person name="Oberbeckmann S."/>
            <person name="Bunk B."/>
            <person name="Jeske O."/>
            <person name="Meyerdierks A."/>
            <person name="Storesund J.E."/>
            <person name="Kallscheuer N."/>
            <person name="Luecker S."/>
            <person name="Lage O.M."/>
            <person name="Pohl T."/>
            <person name="Merkel B.J."/>
            <person name="Hornburger P."/>
            <person name="Mueller R.-W."/>
            <person name="Bruemmer F."/>
            <person name="Labrenz M."/>
            <person name="Spormann A.M."/>
            <person name="Op den Camp H."/>
            <person name="Overmann J."/>
            <person name="Amann R."/>
            <person name="Jetten M.S.M."/>
            <person name="Mascher T."/>
            <person name="Medema M.H."/>
            <person name="Devos D.P."/>
            <person name="Kaster A.-K."/>
            <person name="Ovreas L."/>
            <person name="Rohde M."/>
            <person name="Galperin M.Y."/>
            <person name="Jogler C."/>
        </authorList>
    </citation>
    <scope>NUCLEOTIDE SEQUENCE [LARGE SCALE GENOMIC DNA]</scope>
    <source>
        <strain evidence="4 5">Enr10</strain>
    </source>
</reference>